<dbReference type="AlphaFoldDB" id="A0AAW6CAG2"/>
<dbReference type="EMBL" id="JAQLWO010000044">
    <property type="protein sequence ID" value="MDB7908775.1"/>
    <property type="molecule type" value="Genomic_DNA"/>
</dbReference>
<dbReference type="Proteomes" id="UP001211006">
    <property type="component" value="Unassembled WGS sequence"/>
</dbReference>
<name>A0AAW6CAG2_FLAPL</name>
<proteinExistence type="predicted"/>
<evidence type="ECO:0000313" key="1">
    <source>
        <dbReference type="EMBL" id="MDB7908775.1"/>
    </source>
</evidence>
<organism evidence="1 2">
    <name type="scientific">Flavonifractor plautii</name>
    <name type="common">Fusobacterium plautii</name>
    <dbReference type="NCBI Taxonomy" id="292800"/>
    <lineage>
        <taxon>Bacteria</taxon>
        <taxon>Bacillati</taxon>
        <taxon>Bacillota</taxon>
        <taxon>Clostridia</taxon>
        <taxon>Eubacteriales</taxon>
        <taxon>Oscillospiraceae</taxon>
        <taxon>Flavonifractor</taxon>
    </lineage>
</organism>
<evidence type="ECO:0000313" key="2">
    <source>
        <dbReference type="Proteomes" id="UP001211006"/>
    </source>
</evidence>
<sequence>MAQKRIKMVRQDILGDQLRLLYDDGTQGVLEYGGVASRSKIPINVQPESFVGLTLKQAKMKLGIKN</sequence>
<reference evidence="1" key="1">
    <citation type="submission" date="2023-01" db="EMBL/GenBank/DDBJ databases">
        <title>Human gut microbiome strain richness.</title>
        <authorList>
            <person name="Chen-Liaw A."/>
        </authorList>
    </citation>
    <scope>NUCLEOTIDE SEQUENCE</scope>
    <source>
        <strain evidence="1">2225st1_A6_2225SCRN_200828</strain>
    </source>
</reference>
<protein>
    <recommendedName>
        <fullName evidence="3">KTSC domain-containing protein</fullName>
    </recommendedName>
</protein>
<comment type="caution">
    <text evidence="1">The sequence shown here is derived from an EMBL/GenBank/DDBJ whole genome shotgun (WGS) entry which is preliminary data.</text>
</comment>
<accession>A0AAW6CAG2</accession>
<dbReference type="RefSeq" id="WP_009258487.1">
    <property type="nucleotide sequence ID" value="NZ_BAABZG010000001.1"/>
</dbReference>
<gene>
    <name evidence="1" type="ORF">PND83_22590</name>
</gene>
<evidence type="ECO:0008006" key="3">
    <source>
        <dbReference type="Google" id="ProtNLM"/>
    </source>
</evidence>